<proteinExistence type="predicted"/>
<dbReference type="Gene3D" id="3.30.1330.40">
    <property type="entry name" value="RutC-like"/>
    <property type="match status" value="1"/>
</dbReference>
<reference evidence="1 2" key="1">
    <citation type="submission" date="2019-06" db="EMBL/GenBank/DDBJ databases">
        <title>Quisquiliibacterium sp. nov., isolated from a maize field.</title>
        <authorList>
            <person name="Lin S.-Y."/>
            <person name="Tsai C.-F."/>
            <person name="Young C.-C."/>
        </authorList>
    </citation>
    <scope>NUCLEOTIDE SEQUENCE [LARGE SCALE GENOMIC DNA]</scope>
    <source>
        <strain evidence="1 2">CC-CFT501</strain>
    </source>
</reference>
<evidence type="ECO:0000313" key="1">
    <source>
        <dbReference type="EMBL" id="TXL66987.1"/>
    </source>
</evidence>
<name>A0A5C8P161_9BURK</name>
<comment type="caution">
    <text evidence="1">The sequence shown here is derived from an EMBL/GenBank/DDBJ whole genome shotgun (WGS) entry which is preliminary data.</text>
</comment>
<dbReference type="OrthoDB" id="9803101at2"/>
<sequence length="136" mass="14445">MNLRLDPDTLARPNGFVHVVRSTGRDTVLVSGQVAYDANGTIVGRGDLALQTRQVYGNLAKALAAVGATLDDLVKTTLFVRDLDPEKARIVRAARAPFMAPDRLPASTMVGVSSLAHPDLMLEVEAIAMVAPAQPL</sequence>
<dbReference type="SUPFAM" id="SSF55298">
    <property type="entry name" value="YjgF-like"/>
    <property type="match status" value="1"/>
</dbReference>
<gene>
    <name evidence="1" type="ORF">FHP08_05010</name>
</gene>
<dbReference type="CDD" id="cd00448">
    <property type="entry name" value="YjgF_YER057c_UK114_family"/>
    <property type="match status" value="1"/>
</dbReference>
<dbReference type="Proteomes" id="UP000321548">
    <property type="component" value="Unassembled WGS sequence"/>
</dbReference>
<dbReference type="RefSeq" id="WP_147703236.1">
    <property type="nucleotide sequence ID" value="NZ_VDUY01000002.1"/>
</dbReference>
<dbReference type="AlphaFoldDB" id="A0A5C8P161"/>
<dbReference type="PANTHER" id="PTHR43857">
    <property type="entry name" value="BLR7761 PROTEIN"/>
    <property type="match status" value="1"/>
</dbReference>
<accession>A0A5C8P161</accession>
<keyword evidence="2" id="KW-1185">Reference proteome</keyword>
<dbReference type="InterPro" id="IPR035959">
    <property type="entry name" value="RutC-like_sf"/>
</dbReference>
<dbReference type="InterPro" id="IPR006175">
    <property type="entry name" value="YjgF/YER057c/UK114"/>
</dbReference>
<dbReference type="Pfam" id="PF01042">
    <property type="entry name" value="Ribonuc_L-PSP"/>
    <property type="match status" value="1"/>
</dbReference>
<protein>
    <submittedName>
        <fullName evidence="1">RidA family protein</fullName>
    </submittedName>
</protein>
<organism evidence="1 2">
    <name type="scientific">Zeimonas arvi</name>
    <dbReference type="NCBI Taxonomy" id="2498847"/>
    <lineage>
        <taxon>Bacteria</taxon>
        <taxon>Pseudomonadati</taxon>
        <taxon>Pseudomonadota</taxon>
        <taxon>Betaproteobacteria</taxon>
        <taxon>Burkholderiales</taxon>
        <taxon>Burkholderiaceae</taxon>
        <taxon>Zeimonas</taxon>
    </lineage>
</organism>
<dbReference type="PANTHER" id="PTHR43857:SF1">
    <property type="entry name" value="YJGH FAMILY PROTEIN"/>
    <property type="match status" value="1"/>
</dbReference>
<dbReference type="EMBL" id="VDUY01000002">
    <property type="protein sequence ID" value="TXL66987.1"/>
    <property type="molecule type" value="Genomic_DNA"/>
</dbReference>
<evidence type="ECO:0000313" key="2">
    <source>
        <dbReference type="Proteomes" id="UP000321548"/>
    </source>
</evidence>